<dbReference type="Gene3D" id="1.20.120.1620">
    <property type="match status" value="1"/>
</dbReference>
<comment type="caution">
    <text evidence="2">The sequence shown here is derived from an EMBL/GenBank/DDBJ whole genome shotgun (WGS) entry which is preliminary data.</text>
</comment>
<gene>
    <name evidence="2" type="ORF">I8747_07975</name>
</gene>
<dbReference type="RefSeq" id="WP_124300023.1">
    <property type="nucleotide sequence ID" value="NZ_CP027715.1"/>
</dbReference>
<keyword evidence="1" id="KW-0732">Signal</keyword>
<dbReference type="AlphaFoldDB" id="A0AAJ1E1U0"/>
<dbReference type="Proteomes" id="UP000787568">
    <property type="component" value="Unassembled WGS sequence"/>
</dbReference>
<protein>
    <recommendedName>
        <fullName evidence="4">Type VI secretion system (T6SS), amidase immunity protein</fullName>
    </recommendedName>
</protein>
<name>A0AAJ1E1U0_9PSED</name>
<sequence>MKRILAVLLLTAGNMGSVAYAGGDVAAARQSLKNYGLGYCIVNQFKDESDVKSDIESAIGAYSFMGSGMHSILQNEDTLETLHNPYDATTDFVFSMYEKTQASSKYTDKKVVFYACLDIYNSKAFDDFIKTQDPYITQ</sequence>
<evidence type="ECO:0000256" key="1">
    <source>
        <dbReference type="SAM" id="SignalP"/>
    </source>
</evidence>
<evidence type="ECO:0008006" key="4">
    <source>
        <dbReference type="Google" id="ProtNLM"/>
    </source>
</evidence>
<evidence type="ECO:0000313" key="3">
    <source>
        <dbReference type="Proteomes" id="UP000787568"/>
    </source>
</evidence>
<dbReference type="EMBL" id="JAEEFW010000002">
    <property type="protein sequence ID" value="MBU4632749.1"/>
    <property type="molecule type" value="Genomic_DNA"/>
</dbReference>
<feature type="signal peptide" evidence="1">
    <location>
        <begin position="1"/>
        <end position="21"/>
    </location>
</feature>
<reference evidence="2" key="1">
    <citation type="submission" date="2020-12" db="EMBL/GenBank/DDBJ databases">
        <title>Generalized mutagenesis with transposon Tn5. A laboratory procedure for the identification of genes responsible for a bacterial phenotype and its regulation, illustrated with phenazine production in Pseudomonas chlororaphis.</title>
        <authorList>
            <person name="Muzio F."/>
            <person name="Sobrero P."/>
            <person name="Agaras B."/>
            <person name="Valverde C."/>
        </authorList>
    </citation>
    <scope>NUCLEOTIDE SEQUENCE</scope>
    <source>
        <strain evidence="2">SMMP3</strain>
    </source>
</reference>
<evidence type="ECO:0000313" key="2">
    <source>
        <dbReference type="EMBL" id="MBU4632749.1"/>
    </source>
</evidence>
<proteinExistence type="predicted"/>
<dbReference type="InterPro" id="IPR038314">
    <property type="entry name" value="T6SS_sf"/>
</dbReference>
<accession>A0AAJ1E1U0</accession>
<organism evidence="2 3">
    <name type="scientific">Pseudomonas chlororaphis subsp. aurantiaca</name>
    <dbReference type="NCBI Taxonomy" id="86192"/>
    <lineage>
        <taxon>Bacteria</taxon>
        <taxon>Pseudomonadati</taxon>
        <taxon>Pseudomonadota</taxon>
        <taxon>Gammaproteobacteria</taxon>
        <taxon>Pseudomonadales</taxon>
        <taxon>Pseudomonadaceae</taxon>
        <taxon>Pseudomonas</taxon>
    </lineage>
</organism>
<feature type="chain" id="PRO_5042587453" description="Type VI secretion system (T6SS), amidase immunity protein" evidence="1">
    <location>
        <begin position="22"/>
        <end position="138"/>
    </location>
</feature>